<sequence length="396" mass="44107">MSKKLLALLVPVWLLGCQEASDKPTQLLYTVESKPFSITVDAEGELEAASETVISAPTSARGAQTLAWIVPEYSQVKKGDVIARFDGSQLARRKRFSEFDKGKVAQDMTVTDSDLTTRKSHLDSDKSIVSEEKRFAETFSIDDERIRSKLDILDQLQNVEYLNAKEAYFEWQTDQFSSSALGEMELLKLQSKQHESKIAMYNANLESLEVIAPHDGLLTLNADWRGEKPKAGQALWAGQKIGGLPDISSLQAKLFVHEKEALGLEVGQTVKFTLLSNSDERFDGKVTKVSPYPQSIRRGDPQKYYEVIASLNETPSHFTPGNKVLATLLVQERKQALLVPKHSIINDNNAFFVLVKDGSQFQRVKVELGQSNLSHTEVLEGLSPNQQIALVANKEL</sequence>
<dbReference type="EMBL" id="AQHF01000033">
    <property type="protein sequence ID" value="MBE0348359.1"/>
    <property type="molecule type" value="Genomic_DNA"/>
</dbReference>
<evidence type="ECO:0000313" key="5">
    <source>
        <dbReference type="Proteomes" id="UP000660708"/>
    </source>
</evidence>
<evidence type="ECO:0000313" key="4">
    <source>
        <dbReference type="EMBL" id="MBE0348359.1"/>
    </source>
</evidence>
<evidence type="ECO:0000256" key="1">
    <source>
        <dbReference type="ARBA" id="ARBA00004196"/>
    </source>
</evidence>
<dbReference type="Gene3D" id="2.40.30.170">
    <property type="match status" value="1"/>
</dbReference>
<dbReference type="Pfam" id="PF25975">
    <property type="entry name" value="CzcB_C"/>
    <property type="match status" value="1"/>
</dbReference>
<comment type="caution">
    <text evidence="4">The sequence shown here is derived from an EMBL/GenBank/DDBJ whole genome shotgun (WGS) entry which is preliminary data.</text>
</comment>
<dbReference type="GO" id="GO:0030313">
    <property type="term" value="C:cell envelope"/>
    <property type="evidence" value="ECO:0007669"/>
    <property type="project" value="UniProtKB-SubCell"/>
</dbReference>
<comment type="subcellular location">
    <subcellularLocation>
        <location evidence="1">Cell envelope</location>
    </subcellularLocation>
</comment>
<feature type="domain" description="CzcB-like C-terminal circularly permuted SH3-like" evidence="3">
    <location>
        <begin position="339"/>
        <end position="389"/>
    </location>
</feature>
<dbReference type="PANTHER" id="PTHR32347">
    <property type="entry name" value="EFFLUX SYSTEM COMPONENT YKNX-RELATED"/>
    <property type="match status" value="1"/>
</dbReference>
<keyword evidence="5" id="KW-1185">Reference proteome</keyword>
<gene>
    <name evidence="4" type="ORF">PPEP_b0063</name>
</gene>
<organism evidence="4 5">
    <name type="scientific">Pseudoalteromonas peptidolytica F12-50-A1</name>
    <dbReference type="NCBI Taxonomy" id="1315280"/>
    <lineage>
        <taxon>Bacteria</taxon>
        <taxon>Pseudomonadati</taxon>
        <taxon>Pseudomonadota</taxon>
        <taxon>Gammaproteobacteria</taxon>
        <taxon>Alteromonadales</taxon>
        <taxon>Pseudoalteromonadaceae</taxon>
        <taxon>Pseudoalteromonas</taxon>
    </lineage>
</organism>
<dbReference type="RefSeq" id="WP_147390065.1">
    <property type="nucleotide sequence ID" value="NZ_AQHF01000033.1"/>
</dbReference>
<dbReference type="Proteomes" id="UP000660708">
    <property type="component" value="Unassembled WGS sequence"/>
</dbReference>
<dbReference type="PROSITE" id="PS51257">
    <property type="entry name" value="PROKAR_LIPOPROTEIN"/>
    <property type="match status" value="1"/>
</dbReference>
<keyword evidence="2" id="KW-0175">Coiled coil</keyword>
<dbReference type="InterPro" id="IPR058649">
    <property type="entry name" value="CzcB_C"/>
</dbReference>
<accession>A0A8I0N0K2</accession>
<dbReference type="InterPro" id="IPR050465">
    <property type="entry name" value="UPF0194_transport"/>
</dbReference>
<dbReference type="PANTHER" id="PTHR32347:SF23">
    <property type="entry name" value="BLL5650 PROTEIN"/>
    <property type="match status" value="1"/>
</dbReference>
<protein>
    <recommendedName>
        <fullName evidence="3">CzcB-like C-terminal circularly permuted SH3-like domain-containing protein</fullName>
    </recommendedName>
</protein>
<evidence type="ECO:0000256" key="2">
    <source>
        <dbReference type="ARBA" id="ARBA00023054"/>
    </source>
</evidence>
<dbReference type="AlphaFoldDB" id="A0A8I0N0K2"/>
<name>A0A8I0N0K2_9GAMM</name>
<evidence type="ECO:0000259" key="3">
    <source>
        <dbReference type="Pfam" id="PF25975"/>
    </source>
</evidence>
<proteinExistence type="predicted"/>
<dbReference type="Gene3D" id="2.40.420.20">
    <property type="match status" value="1"/>
</dbReference>
<reference evidence="4 5" key="1">
    <citation type="submission" date="2015-06" db="EMBL/GenBank/DDBJ databases">
        <title>Genome sequence of Pseudoalteromonas peptidolytica.</title>
        <authorList>
            <person name="Xie B.-B."/>
            <person name="Rong J.-C."/>
            <person name="Qin Q.-L."/>
            <person name="Zhang Y.-Z."/>
        </authorList>
    </citation>
    <scope>NUCLEOTIDE SEQUENCE [LARGE SCALE GENOMIC DNA]</scope>
    <source>
        <strain evidence="4 5">F12-50-A1</strain>
    </source>
</reference>